<feature type="transmembrane region" description="Helical" evidence="1">
    <location>
        <begin position="7"/>
        <end position="27"/>
    </location>
</feature>
<keyword evidence="1" id="KW-1133">Transmembrane helix</keyword>
<dbReference type="Proteomes" id="UP001595882">
    <property type="component" value="Unassembled WGS sequence"/>
</dbReference>
<keyword evidence="1" id="KW-0812">Transmembrane</keyword>
<name>A0ABV8X0T2_9BACI</name>
<dbReference type="RefSeq" id="WP_390252400.1">
    <property type="nucleotide sequence ID" value="NZ_JBHSDT010000008.1"/>
</dbReference>
<proteinExistence type="predicted"/>
<organism evidence="2 3">
    <name type="scientific">Gracilibacillus xinjiangensis</name>
    <dbReference type="NCBI Taxonomy" id="1193282"/>
    <lineage>
        <taxon>Bacteria</taxon>
        <taxon>Bacillati</taxon>
        <taxon>Bacillota</taxon>
        <taxon>Bacilli</taxon>
        <taxon>Bacillales</taxon>
        <taxon>Bacillaceae</taxon>
        <taxon>Gracilibacillus</taxon>
    </lineage>
</organism>
<evidence type="ECO:0000313" key="3">
    <source>
        <dbReference type="Proteomes" id="UP001595882"/>
    </source>
</evidence>
<evidence type="ECO:0000313" key="2">
    <source>
        <dbReference type="EMBL" id="MFC4403869.1"/>
    </source>
</evidence>
<comment type="caution">
    <text evidence="2">The sequence shown here is derived from an EMBL/GenBank/DDBJ whole genome shotgun (WGS) entry which is preliminary data.</text>
</comment>
<protein>
    <submittedName>
        <fullName evidence="2">Uncharacterized protein</fullName>
    </submittedName>
</protein>
<reference evidence="3" key="1">
    <citation type="journal article" date="2019" name="Int. J. Syst. Evol. Microbiol.">
        <title>The Global Catalogue of Microorganisms (GCM) 10K type strain sequencing project: providing services to taxonomists for standard genome sequencing and annotation.</title>
        <authorList>
            <consortium name="The Broad Institute Genomics Platform"/>
            <consortium name="The Broad Institute Genome Sequencing Center for Infectious Disease"/>
            <person name="Wu L."/>
            <person name="Ma J."/>
        </authorList>
    </citation>
    <scope>NUCLEOTIDE SEQUENCE [LARGE SCALE GENOMIC DNA]</scope>
    <source>
        <strain evidence="3">CCUG 37865</strain>
    </source>
</reference>
<evidence type="ECO:0000256" key="1">
    <source>
        <dbReference type="SAM" id="Phobius"/>
    </source>
</evidence>
<keyword evidence="3" id="KW-1185">Reference proteome</keyword>
<sequence length="60" mass="6896">MERKKIVFRFIGIVAFLVLFAVSMFFSDKYPQLIWAGIIGLAGFSCMIFKTVKLSTKHYS</sequence>
<keyword evidence="1" id="KW-0472">Membrane</keyword>
<gene>
    <name evidence="2" type="ORF">ACFOY7_12400</name>
</gene>
<dbReference type="EMBL" id="JBHSDT010000008">
    <property type="protein sequence ID" value="MFC4403869.1"/>
    <property type="molecule type" value="Genomic_DNA"/>
</dbReference>
<accession>A0ABV8X0T2</accession>
<feature type="transmembrane region" description="Helical" evidence="1">
    <location>
        <begin position="33"/>
        <end position="52"/>
    </location>
</feature>